<dbReference type="InterPro" id="IPR001660">
    <property type="entry name" value="SAM"/>
</dbReference>
<feature type="region of interest" description="Disordered" evidence="1">
    <location>
        <begin position="62"/>
        <end position="144"/>
    </location>
</feature>
<dbReference type="PROSITE" id="PS50105">
    <property type="entry name" value="SAM_DOMAIN"/>
    <property type="match status" value="1"/>
</dbReference>
<reference evidence="3 4" key="1">
    <citation type="journal article" date="2015" name="Proc. Natl. Acad. Sci. U.S.A.">
        <title>The resurrection genome of Boea hygrometrica: A blueprint for survival of dehydration.</title>
        <authorList>
            <person name="Xiao L."/>
            <person name="Yang G."/>
            <person name="Zhang L."/>
            <person name="Yang X."/>
            <person name="Zhao S."/>
            <person name="Ji Z."/>
            <person name="Zhou Q."/>
            <person name="Hu M."/>
            <person name="Wang Y."/>
            <person name="Chen M."/>
            <person name="Xu Y."/>
            <person name="Jin H."/>
            <person name="Xiao X."/>
            <person name="Hu G."/>
            <person name="Bao F."/>
            <person name="Hu Y."/>
            <person name="Wan P."/>
            <person name="Li L."/>
            <person name="Deng X."/>
            <person name="Kuang T."/>
            <person name="Xiang C."/>
            <person name="Zhu J.K."/>
            <person name="Oliver M.J."/>
            <person name="He Y."/>
        </authorList>
    </citation>
    <scope>NUCLEOTIDE SEQUENCE [LARGE SCALE GENOMIC DNA]</scope>
    <source>
        <strain evidence="4">cv. XS01</strain>
    </source>
</reference>
<evidence type="ECO:0000313" key="3">
    <source>
        <dbReference type="EMBL" id="KZV13953.1"/>
    </source>
</evidence>
<feature type="domain" description="SAM" evidence="2">
    <location>
        <begin position="150"/>
        <end position="213"/>
    </location>
</feature>
<dbReference type="Proteomes" id="UP000250235">
    <property type="component" value="Unassembled WGS sequence"/>
</dbReference>
<sequence>MAPKEKEKIERVRSAGRSPYTSKPLSRLRDEDEEETDKGYLNSGGRRISTLARKEKIRFAGRSPWSSNASYMANEDEEEEQQTEINGLSCGGSQHQPVEHPSSSKKRPRGLVSDEFIDISGPKNPPLEDIDDKKRQSRREINEGNENAITPMDLLKAWLDVEGLGKYRLLFDFHSVNHKILPYLSIRDLKEMGVTDVGSRRMIHRYIRNLRTKFSFAGY</sequence>
<dbReference type="Gene3D" id="1.10.150.50">
    <property type="entry name" value="Transcription Factor, Ets-1"/>
    <property type="match status" value="1"/>
</dbReference>
<dbReference type="EMBL" id="KV023631">
    <property type="protein sequence ID" value="KZV13953.1"/>
    <property type="molecule type" value="Genomic_DNA"/>
</dbReference>
<evidence type="ECO:0000256" key="1">
    <source>
        <dbReference type="SAM" id="MobiDB-lite"/>
    </source>
</evidence>
<name>A0A2Z6ZYP8_9LAMI</name>
<dbReference type="Pfam" id="PF00536">
    <property type="entry name" value="SAM_1"/>
    <property type="match status" value="1"/>
</dbReference>
<dbReference type="SUPFAM" id="SSF47769">
    <property type="entry name" value="SAM/Pointed domain"/>
    <property type="match status" value="1"/>
</dbReference>
<proteinExistence type="predicted"/>
<gene>
    <name evidence="3" type="ORF">F511_44740</name>
</gene>
<protein>
    <recommendedName>
        <fullName evidence="2">SAM domain-containing protein</fullName>
    </recommendedName>
</protein>
<dbReference type="InterPro" id="IPR013761">
    <property type="entry name" value="SAM/pointed_sf"/>
</dbReference>
<dbReference type="AlphaFoldDB" id="A0A2Z6ZYP8"/>
<accession>A0A2Z6ZYP8</accession>
<evidence type="ECO:0000313" key="4">
    <source>
        <dbReference type="Proteomes" id="UP000250235"/>
    </source>
</evidence>
<evidence type="ECO:0000259" key="2">
    <source>
        <dbReference type="PROSITE" id="PS50105"/>
    </source>
</evidence>
<feature type="region of interest" description="Disordered" evidence="1">
    <location>
        <begin position="1"/>
        <end position="47"/>
    </location>
</feature>
<dbReference type="CDD" id="cd09487">
    <property type="entry name" value="SAM_superfamily"/>
    <property type="match status" value="1"/>
</dbReference>
<organism evidence="3 4">
    <name type="scientific">Dorcoceras hygrometricum</name>
    <dbReference type="NCBI Taxonomy" id="472368"/>
    <lineage>
        <taxon>Eukaryota</taxon>
        <taxon>Viridiplantae</taxon>
        <taxon>Streptophyta</taxon>
        <taxon>Embryophyta</taxon>
        <taxon>Tracheophyta</taxon>
        <taxon>Spermatophyta</taxon>
        <taxon>Magnoliopsida</taxon>
        <taxon>eudicotyledons</taxon>
        <taxon>Gunneridae</taxon>
        <taxon>Pentapetalae</taxon>
        <taxon>asterids</taxon>
        <taxon>lamiids</taxon>
        <taxon>Lamiales</taxon>
        <taxon>Gesneriaceae</taxon>
        <taxon>Didymocarpoideae</taxon>
        <taxon>Trichosporeae</taxon>
        <taxon>Loxocarpinae</taxon>
        <taxon>Dorcoceras</taxon>
    </lineage>
</organism>
<keyword evidence="4" id="KW-1185">Reference proteome</keyword>
<dbReference type="SMART" id="SM00454">
    <property type="entry name" value="SAM"/>
    <property type="match status" value="1"/>
</dbReference>
<feature type="compositionally biased region" description="Basic and acidic residues" evidence="1">
    <location>
        <begin position="1"/>
        <end position="13"/>
    </location>
</feature>
<feature type="compositionally biased region" description="Basic and acidic residues" evidence="1">
    <location>
        <begin position="131"/>
        <end position="142"/>
    </location>
</feature>
<dbReference type="OrthoDB" id="539213at2759"/>